<dbReference type="Proteomes" id="UP001219355">
    <property type="component" value="Chromosome 4"/>
</dbReference>
<evidence type="ECO:0000313" key="2">
    <source>
        <dbReference type="Proteomes" id="UP001219355"/>
    </source>
</evidence>
<keyword evidence="2" id="KW-1185">Reference proteome</keyword>
<evidence type="ECO:0000313" key="1">
    <source>
        <dbReference type="EMBL" id="WEW60541.1"/>
    </source>
</evidence>
<protein>
    <submittedName>
        <fullName evidence="1">Uncharacterized protein</fullName>
    </submittedName>
</protein>
<gene>
    <name evidence="1" type="ORF">PRK78_006028</name>
</gene>
<dbReference type="EMBL" id="CP120630">
    <property type="protein sequence ID" value="WEW60541.1"/>
    <property type="molecule type" value="Genomic_DNA"/>
</dbReference>
<dbReference type="AlphaFoldDB" id="A0AAF0DKM7"/>
<proteinExistence type="predicted"/>
<accession>A0AAF0DKM7</accession>
<reference evidence="1" key="1">
    <citation type="submission" date="2023-03" db="EMBL/GenBank/DDBJ databases">
        <title>Emydomyces testavorans Genome Sequence.</title>
        <authorList>
            <person name="Hoyer L."/>
        </authorList>
    </citation>
    <scope>NUCLEOTIDE SEQUENCE</scope>
    <source>
        <strain evidence="1">16-2883</strain>
    </source>
</reference>
<organism evidence="1 2">
    <name type="scientific">Emydomyces testavorans</name>
    <dbReference type="NCBI Taxonomy" id="2070801"/>
    <lineage>
        <taxon>Eukaryota</taxon>
        <taxon>Fungi</taxon>
        <taxon>Dikarya</taxon>
        <taxon>Ascomycota</taxon>
        <taxon>Pezizomycotina</taxon>
        <taxon>Eurotiomycetes</taxon>
        <taxon>Eurotiomycetidae</taxon>
        <taxon>Onygenales</taxon>
        <taxon>Nannizziopsiaceae</taxon>
        <taxon>Emydomyces</taxon>
    </lineage>
</organism>
<sequence>MRLQKILRTASYAAPRSITPLRTITGNHPNRRCYHRAIAKFLTRNPNGELSTTEIPIKIGDPEEAYIMIPPAIGLAFQAGSLTDNFAVPTGIADRHKLTFFHDTRHFGCADSI</sequence>
<name>A0AAF0DKM7_9EURO</name>